<evidence type="ECO:0000313" key="1">
    <source>
        <dbReference type="EMBL" id="MBX23901.1"/>
    </source>
</evidence>
<dbReference type="AlphaFoldDB" id="A0A2P2M125"/>
<accession>A0A2P2M125</accession>
<reference evidence="1" key="1">
    <citation type="submission" date="2018-02" db="EMBL/GenBank/DDBJ databases">
        <title>Rhizophora mucronata_Transcriptome.</title>
        <authorList>
            <person name="Meera S.P."/>
            <person name="Sreeshan A."/>
            <person name="Augustine A."/>
        </authorList>
    </citation>
    <scope>NUCLEOTIDE SEQUENCE</scope>
    <source>
        <tissue evidence="1">Leaf</tissue>
    </source>
</reference>
<name>A0A2P2M125_RHIMU</name>
<proteinExistence type="predicted"/>
<protein>
    <submittedName>
        <fullName evidence="1">Uncharacterized protein</fullName>
    </submittedName>
</protein>
<dbReference type="EMBL" id="GGEC01043417">
    <property type="protein sequence ID" value="MBX23901.1"/>
    <property type="molecule type" value="Transcribed_RNA"/>
</dbReference>
<sequence>MAWDLIKTIQVSLVILLLETSHGLRKTARDKSK</sequence>
<organism evidence="1">
    <name type="scientific">Rhizophora mucronata</name>
    <name type="common">Asiatic mangrove</name>
    <dbReference type="NCBI Taxonomy" id="61149"/>
    <lineage>
        <taxon>Eukaryota</taxon>
        <taxon>Viridiplantae</taxon>
        <taxon>Streptophyta</taxon>
        <taxon>Embryophyta</taxon>
        <taxon>Tracheophyta</taxon>
        <taxon>Spermatophyta</taxon>
        <taxon>Magnoliopsida</taxon>
        <taxon>eudicotyledons</taxon>
        <taxon>Gunneridae</taxon>
        <taxon>Pentapetalae</taxon>
        <taxon>rosids</taxon>
        <taxon>fabids</taxon>
        <taxon>Malpighiales</taxon>
        <taxon>Rhizophoraceae</taxon>
        <taxon>Rhizophora</taxon>
    </lineage>
</organism>